<dbReference type="Proteomes" id="UP000316781">
    <property type="component" value="Unassembled WGS sequence"/>
</dbReference>
<gene>
    <name evidence="5" type="ORF">C5689_09780</name>
    <name evidence="6" type="ORF">FM996_12020</name>
</gene>
<keyword evidence="5" id="KW-0689">Ribosomal protein</keyword>
<dbReference type="GO" id="GO:0008999">
    <property type="term" value="F:protein-N-terminal-alanine acetyltransferase activity"/>
    <property type="evidence" value="ECO:0007669"/>
    <property type="project" value="TreeGrafter"/>
</dbReference>
<reference evidence="5 7" key="1">
    <citation type="journal article" date="2018" name="Appl. Microbiol. Biotechnol.">
        <title>Co-cultivation of the strictly anaerobic methanogen Methanosarcina barkeri with aerobic methanotrophs in an oxygen-limited membrane bioreactor.</title>
        <authorList>
            <person name="In 't Zandt M.H."/>
            <person name="van den Bosch T.J.M."/>
            <person name="Rijkers R."/>
            <person name="van Kessel M.A.H.J."/>
            <person name="Jetten M.S.M."/>
            <person name="Welte C.U."/>
        </authorList>
    </citation>
    <scope>NUCLEOTIDE SEQUENCE [LARGE SCALE GENOMIC DNA]</scope>
    <source>
        <strain evidence="5 7">DSM 17706</strain>
    </source>
</reference>
<dbReference type="EMBL" id="PUIV01000012">
    <property type="protein sequence ID" value="PWB94037.1"/>
    <property type="molecule type" value="Genomic_DNA"/>
</dbReference>
<evidence type="ECO:0000256" key="2">
    <source>
        <dbReference type="ARBA" id="ARBA00023315"/>
    </source>
</evidence>
<evidence type="ECO:0000313" key="5">
    <source>
        <dbReference type="EMBL" id="PWB94037.1"/>
    </source>
</evidence>
<name>A0A2U1SQZ2_METSR</name>
<dbReference type="PROSITE" id="PS51186">
    <property type="entry name" value="GNAT"/>
    <property type="match status" value="1"/>
</dbReference>
<evidence type="ECO:0000313" key="7">
    <source>
        <dbReference type="Proteomes" id="UP000245137"/>
    </source>
</evidence>
<protein>
    <submittedName>
        <fullName evidence="5">30S ribosomal protein S5 alanine N-acetyltransferase</fullName>
    </submittedName>
    <submittedName>
        <fullName evidence="6">GNAT family N-acetyltransferase</fullName>
    </submittedName>
</protein>
<dbReference type="InterPro" id="IPR051531">
    <property type="entry name" value="N-acetyltransferase"/>
</dbReference>
<dbReference type="InterPro" id="IPR016181">
    <property type="entry name" value="Acyl_CoA_acyltransferase"/>
</dbReference>
<comment type="caution">
    <text evidence="5">The sequence shown here is derived from an EMBL/GenBank/DDBJ whole genome shotgun (WGS) entry which is preliminary data.</text>
</comment>
<organism evidence="5 7">
    <name type="scientific">Methylosinus sporium</name>
    <dbReference type="NCBI Taxonomy" id="428"/>
    <lineage>
        <taxon>Bacteria</taxon>
        <taxon>Pseudomonadati</taxon>
        <taxon>Pseudomonadota</taxon>
        <taxon>Alphaproteobacteria</taxon>
        <taxon>Hyphomicrobiales</taxon>
        <taxon>Methylocystaceae</taxon>
        <taxon>Methylosinus</taxon>
    </lineage>
</organism>
<dbReference type="OrthoDB" id="9801669at2"/>
<evidence type="ECO:0000313" key="8">
    <source>
        <dbReference type="Proteomes" id="UP000316781"/>
    </source>
</evidence>
<dbReference type="PANTHER" id="PTHR43792">
    <property type="entry name" value="GNAT FAMILY, PUTATIVE (AFU_ORTHOLOGUE AFUA_3G00765)-RELATED-RELATED"/>
    <property type="match status" value="1"/>
</dbReference>
<evidence type="ECO:0000313" key="6">
    <source>
        <dbReference type="EMBL" id="TRL32439.1"/>
    </source>
</evidence>
<comment type="similarity">
    <text evidence="3">Belongs to the acetyltransferase family. RimJ subfamily.</text>
</comment>
<dbReference type="InterPro" id="IPR000182">
    <property type="entry name" value="GNAT_dom"/>
</dbReference>
<dbReference type="RefSeq" id="WP_108917097.1">
    <property type="nucleotide sequence ID" value="NZ_BGJY01000002.1"/>
</dbReference>
<reference evidence="5" key="2">
    <citation type="submission" date="2018-02" db="EMBL/GenBank/DDBJ databases">
        <authorList>
            <person name="Cohen D.B."/>
            <person name="Kent A.D."/>
        </authorList>
    </citation>
    <scope>NUCLEOTIDE SEQUENCE</scope>
    <source>
        <strain evidence="5">DSM 17706</strain>
    </source>
</reference>
<feature type="domain" description="N-acetyltransferase" evidence="4">
    <location>
        <begin position="20"/>
        <end position="190"/>
    </location>
</feature>
<dbReference type="PANTHER" id="PTHR43792:SF8">
    <property type="entry name" value="[RIBOSOMAL PROTEIN US5]-ALANINE N-ACETYLTRANSFERASE"/>
    <property type="match status" value="1"/>
</dbReference>
<dbReference type="GO" id="GO:0005840">
    <property type="term" value="C:ribosome"/>
    <property type="evidence" value="ECO:0007669"/>
    <property type="project" value="UniProtKB-KW"/>
</dbReference>
<reference evidence="6 8" key="3">
    <citation type="submission" date="2019-07" db="EMBL/GenBank/DDBJ databases">
        <title>Ln-dependent methylotrophs.</title>
        <authorList>
            <person name="Tani A."/>
        </authorList>
    </citation>
    <scope>NUCLEOTIDE SEQUENCE [LARGE SCALE GENOMIC DNA]</scope>
    <source>
        <strain evidence="6 8">SM89A</strain>
    </source>
</reference>
<dbReference type="GO" id="GO:0005737">
    <property type="term" value="C:cytoplasm"/>
    <property type="evidence" value="ECO:0007669"/>
    <property type="project" value="TreeGrafter"/>
</dbReference>
<evidence type="ECO:0000259" key="4">
    <source>
        <dbReference type="PROSITE" id="PS51186"/>
    </source>
</evidence>
<dbReference type="Proteomes" id="UP000245137">
    <property type="component" value="Unassembled WGS sequence"/>
</dbReference>
<evidence type="ECO:0000256" key="1">
    <source>
        <dbReference type="ARBA" id="ARBA00022679"/>
    </source>
</evidence>
<keyword evidence="7" id="KW-1185">Reference proteome</keyword>
<keyword evidence="5" id="KW-0687">Ribonucleoprotein</keyword>
<sequence>MALFGLVPAYRDLPLRGDGVYLRSSEMRDFVAWASLRERSRAFLTPWEPTWPSDDLTRASFRYRVRRHAEEIARDEAYSFFVFREADDVLVGGLTLGHVRRGVSQAATLGYWMGEPYAGKGYMSRAVRAALDYAFSRQRLHRVEAACLPSNAASIRLLERNGFHQEGFARAYLNINGQWRDHLLFARLDSDPSPTRRSL</sequence>
<dbReference type="Pfam" id="PF13302">
    <property type="entry name" value="Acetyltransf_3"/>
    <property type="match status" value="1"/>
</dbReference>
<dbReference type="AlphaFoldDB" id="A0A2U1SQZ2"/>
<keyword evidence="1 5" id="KW-0808">Transferase</keyword>
<dbReference type="Gene3D" id="3.40.630.30">
    <property type="match status" value="1"/>
</dbReference>
<proteinExistence type="inferred from homology"/>
<dbReference type="SUPFAM" id="SSF55729">
    <property type="entry name" value="Acyl-CoA N-acyltransferases (Nat)"/>
    <property type="match status" value="1"/>
</dbReference>
<dbReference type="EMBL" id="VJMF01000046">
    <property type="protein sequence ID" value="TRL32439.1"/>
    <property type="molecule type" value="Genomic_DNA"/>
</dbReference>
<evidence type="ECO:0000256" key="3">
    <source>
        <dbReference type="ARBA" id="ARBA00038502"/>
    </source>
</evidence>
<accession>A0A2U1SQZ2</accession>
<keyword evidence="2" id="KW-0012">Acyltransferase</keyword>